<accession>A0A7X2ZA53</accession>
<dbReference type="AlphaFoldDB" id="A0A7X2ZA53"/>
<dbReference type="EMBL" id="WNZX01000004">
    <property type="protein sequence ID" value="MUG70550.1"/>
    <property type="molecule type" value="Genomic_DNA"/>
</dbReference>
<dbReference type="Proteomes" id="UP000450917">
    <property type="component" value="Unassembled WGS sequence"/>
</dbReference>
<evidence type="ECO:0000313" key="2">
    <source>
        <dbReference type="EMBL" id="MUG70550.1"/>
    </source>
</evidence>
<keyword evidence="3" id="KW-1185">Reference proteome</keyword>
<feature type="compositionally biased region" description="Low complexity" evidence="1">
    <location>
        <begin position="227"/>
        <end position="273"/>
    </location>
</feature>
<dbReference type="RefSeq" id="WP_330164497.1">
    <property type="nucleotide sequence ID" value="NZ_WNZX01000004.1"/>
</dbReference>
<sequence>MNISGLLRGLIGDAQVQEPKSLELKAGQVVKGMVLQTFSDQDALINISGVQVRAQLEAPLKQGEVTMLQVQPESKGGQIVLKPLQTSQVQIADGSLGEVLKSMGMSDTPENRQLLQLLHQSGVALSKETVQAFAALQARMSSDIPQENWLPTAVIAYQKGLPLTPDTVASLKQAVQGPPLHEMLDQLTRTVEKEDQGGKALSPQTRALVEAVRVLLQQVKEAGGQLTGASAPAGGPAQPGGASAPAGGTAQPGGVSAPAGGSAQPGGVSAPAGDPAQARPIEEGHHALGRIMKAIGVEHEHQAFKLLGTDSPSEARDRQADSLKSVLMQLAQVPDASEEVKQAAQQAVQQITGQQLLLSPDRNALFSHVTLFVPLVQADGTQTAAIHIQSRKGKKGGLDANNCRLVFDLQMKALGDTLVDVQVVNRIVSLHVHNDSSFTAALLESYREEIAGGLASIGYQFISMKVSPYPAKLSDINDASGEDRMSGKDSKSNGIPSVYSHKPYKGVDIRV</sequence>
<reference evidence="2 3" key="1">
    <citation type="submission" date="2019-11" db="EMBL/GenBank/DDBJ databases">
        <title>Draft genome sequences of five Paenibacillus species of dairy origin.</title>
        <authorList>
            <person name="Olajide A.M."/>
            <person name="Chen S."/>
            <person name="Lapointe G."/>
        </authorList>
    </citation>
    <scope>NUCLEOTIDE SEQUENCE [LARGE SCALE GENOMIC DNA]</scope>
    <source>
        <strain evidence="2 3">2CS3</strain>
    </source>
</reference>
<feature type="region of interest" description="Disordered" evidence="1">
    <location>
        <begin position="226"/>
        <end position="279"/>
    </location>
</feature>
<gene>
    <name evidence="2" type="ORF">GNP93_07625</name>
</gene>
<protein>
    <recommendedName>
        <fullName evidence="4">Flagellar hook-length control protein FliK</fullName>
    </recommendedName>
</protein>
<comment type="caution">
    <text evidence="2">The sequence shown here is derived from an EMBL/GenBank/DDBJ whole genome shotgun (WGS) entry which is preliminary data.</text>
</comment>
<evidence type="ECO:0000313" key="3">
    <source>
        <dbReference type="Proteomes" id="UP000450917"/>
    </source>
</evidence>
<organism evidence="2 3">
    <name type="scientific">Paenibacillus validus</name>
    <dbReference type="NCBI Taxonomy" id="44253"/>
    <lineage>
        <taxon>Bacteria</taxon>
        <taxon>Bacillati</taxon>
        <taxon>Bacillota</taxon>
        <taxon>Bacilli</taxon>
        <taxon>Bacillales</taxon>
        <taxon>Paenibacillaceae</taxon>
        <taxon>Paenibacillus</taxon>
    </lineage>
</organism>
<evidence type="ECO:0000256" key="1">
    <source>
        <dbReference type="SAM" id="MobiDB-lite"/>
    </source>
</evidence>
<proteinExistence type="predicted"/>
<feature type="compositionally biased region" description="Basic and acidic residues" evidence="1">
    <location>
        <begin position="481"/>
        <end position="491"/>
    </location>
</feature>
<evidence type="ECO:0008006" key="4">
    <source>
        <dbReference type="Google" id="ProtNLM"/>
    </source>
</evidence>
<feature type="region of interest" description="Disordered" evidence="1">
    <location>
        <begin position="477"/>
        <end position="499"/>
    </location>
</feature>
<name>A0A7X2ZA53_9BACL</name>